<dbReference type="EMBL" id="JARJCN010000087">
    <property type="protein sequence ID" value="KAJ7075913.1"/>
    <property type="molecule type" value="Genomic_DNA"/>
</dbReference>
<keyword evidence="2" id="KW-0472">Membrane</keyword>
<evidence type="ECO:0000256" key="2">
    <source>
        <dbReference type="SAM" id="Phobius"/>
    </source>
</evidence>
<accession>A0AAD6TQ31</accession>
<keyword evidence="2" id="KW-1133">Transmembrane helix</keyword>
<keyword evidence="5" id="KW-1185">Reference proteome</keyword>
<feature type="region of interest" description="Disordered" evidence="1">
    <location>
        <begin position="35"/>
        <end position="135"/>
    </location>
</feature>
<gene>
    <name evidence="4" type="ORF">B0H15DRAFT_956024</name>
</gene>
<protein>
    <submittedName>
        <fullName evidence="4">Uncharacterized protein</fullName>
    </submittedName>
</protein>
<keyword evidence="2" id="KW-0812">Transmembrane</keyword>
<feature type="chain" id="PRO_5042236238" evidence="3">
    <location>
        <begin position="24"/>
        <end position="544"/>
    </location>
</feature>
<feature type="compositionally biased region" description="Polar residues" evidence="1">
    <location>
        <begin position="99"/>
        <end position="108"/>
    </location>
</feature>
<dbReference type="AlphaFoldDB" id="A0AAD6TQ31"/>
<feature type="signal peptide" evidence="3">
    <location>
        <begin position="1"/>
        <end position="23"/>
    </location>
</feature>
<dbReference type="Proteomes" id="UP001222325">
    <property type="component" value="Unassembled WGS sequence"/>
</dbReference>
<name>A0AAD6TQ31_9AGAR</name>
<feature type="transmembrane region" description="Helical" evidence="2">
    <location>
        <begin position="285"/>
        <end position="307"/>
    </location>
</feature>
<feature type="region of interest" description="Disordered" evidence="1">
    <location>
        <begin position="237"/>
        <end position="265"/>
    </location>
</feature>
<reference evidence="4" key="1">
    <citation type="submission" date="2023-03" db="EMBL/GenBank/DDBJ databases">
        <title>Massive genome expansion in bonnet fungi (Mycena s.s.) driven by repeated elements and novel gene families across ecological guilds.</title>
        <authorList>
            <consortium name="Lawrence Berkeley National Laboratory"/>
            <person name="Harder C.B."/>
            <person name="Miyauchi S."/>
            <person name="Viragh M."/>
            <person name="Kuo A."/>
            <person name="Thoen E."/>
            <person name="Andreopoulos B."/>
            <person name="Lu D."/>
            <person name="Skrede I."/>
            <person name="Drula E."/>
            <person name="Henrissat B."/>
            <person name="Morin E."/>
            <person name="Kohler A."/>
            <person name="Barry K."/>
            <person name="LaButti K."/>
            <person name="Morin E."/>
            <person name="Salamov A."/>
            <person name="Lipzen A."/>
            <person name="Mereny Z."/>
            <person name="Hegedus B."/>
            <person name="Baldrian P."/>
            <person name="Stursova M."/>
            <person name="Weitz H."/>
            <person name="Taylor A."/>
            <person name="Grigoriev I.V."/>
            <person name="Nagy L.G."/>
            <person name="Martin F."/>
            <person name="Kauserud H."/>
        </authorList>
    </citation>
    <scope>NUCLEOTIDE SEQUENCE</scope>
    <source>
        <strain evidence="4">CBHHK173m</strain>
    </source>
</reference>
<sequence length="544" mass="59470">MSIVAHALAECLALSSAAVRSCAFLVVASRRCDRPASALPRRGRRSGRLSHAVNNVAKDDPRTQDHDARSQRQDIALPRTSPSRLSAHAARPCPRSVPSIRTPSSVFSSPLPRRQRRGSDNHDTCSTQTPPRSDPEDALLAALCALLPRQHGTRSVDSDTTHIASPASLAGVATARTIGPPRVRCPRARSSLVPPPERFFRCSTRKVQMFIHGHSARHLRYGRVEVFEDSSPANISADLGSSNARRRPASMRRPASTGRPGSSSRSCSLVLLDAEYIRPALALRWLILTLPAVLVLLVLAPIQAAAVRNPVRRSGGRARCSPHRSHAVDNVAARATTPAAPRHRLALEVELLAAHRSIAVQPPRHRRRAICVATLRLPPLSERVRDRSKVVSNSGRVEPPSRRLLAASFAALALLVLVPICDLQWPSTAHVYEMFGYDQVRRGATRLRSCECLVSGYTQTLAGLVLTFLAPLSDLLHRLTSLLGSCSSSPRTSPSPASPSRFYRRGCPLRTWLHTLLVRALALLRRRRSAPTRPLYGSHEDVQL</sequence>
<evidence type="ECO:0000313" key="4">
    <source>
        <dbReference type="EMBL" id="KAJ7075913.1"/>
    </source>
</evidence>
<organism evidence="4 5">
    <name type="scientific">Mycena belliarum</name>
    <dbReference type="NCBI Taxonomy" id="1033014"/>
    <lineage>
        <taxon>Eukaryota</taxon>
        <taxon>Fungi</taxon>
        <taxon>Dikarya</taxon>
        <taxon>Basidiomycota</taxon>
        <taxon>Agaricomycotina</taxon>
        <taxon>Agaricomycetes</taxon>
        <taxon>Agaricomycetidae</taxon>
        <taxon>Agaricales</taxon>
        <taxon>Marasmiineae</taxon>
        <taxon>Mycenaceae</taxon>
        <taxon>Mycena</taxon>
    </lineage>
</organism>
<evidence type="ECO:0000313" key="5">
    <source>
        <dbReference type="Proteomes" id="UP001222325"/>
    </source>
</evidence>
<proteinExistence type="predicted"/>
<feature type="compositionally biased region" description="Basic and acidic residues" evidence="1">
    <location>
        <begin position="57"/>
        <end position="72"/>
    </location>
</feature>
<evidence type="ECO:0000256" key="3">
    <source>
        <dbReference type="SAM" id="SignalP"/>
    </source>
</evidence>
<evidence type="ECO:0000256" key="1">
    <source>
        <dbReference type="SAM" id="MobiDB-lite"/>
    </source>
</evidence>
<feature type="transmembrane region" description="Helical" evidence="2">
    <location>
        <begin position="404"/>
        <end position="425"/>
    </location>
</feature>
<keyword evidence="3" id="KW-0732">Signal</keyword>
<comment type="caution">
    <text evidence="4">The sequence shown here is derived from an EMBL/GenBank/DDBJ whole genome shotgun (WGS) entry which is preliminary data.</text>
</comment>